<feature type="transmembrane region" description="Helical" evidence="1">
    <location>
        <begin position="32"/>
        <end position="49"/>
    </location>
</feature>
<dbReference type="EMBL" id="FNOU01000015">
    <property type="protein sequence ID" value="SDY06683.1"/>
    <property type="molecule type" value="Genomic_DNA"/>
</dbReference>
<proteinExistence type="predicted"/>
<keyword evidence="1" id="KW-1133">Transmembrane helix</keyword>
<name>A0A1H3GTM8_EUBBA</name>
<feature type="transmembrane region" description="Helical" evidence="1">
    <location>
        <begin position="323"/>
        <end position="342"/>
    </location>
</feature>
<accession>A0A1H3GTM8</accession>
<organism evidence="2 3">
    <name type="scientific">Eubacterium barkeri</name>
    <name type="common">Clostridium barkeri</name>
    <dbReference type="NCBI Taxonomy" id="1528"/>
    <lineage>
        <taxon>Bacteria</taxon>
        <taxon>Bacillati</taxon>
        <taxon>Bacillota</taxon>
        <taxon>Clostridia</taxon>
        <taxon>Eubacteriales</taxon>
        <taxon>Eubacteriaceae</taxon>
        <taxon>Eubacterium</taxon>
    </lineage>
</organism>
<evidence type="ECO:0000313" key="3">
    <source>
        <dbReference type="Proteomes" id="UP000199652"/>
    </source>
</evidence>
<evidence type="ECO:0000256" key="1">
    <source>
        <dbReference type="SAM" id="Phobius"/>
    </source>
</evidence>
<dbReference type="Proteomes" id="UP000199652">
    <property type="component" value="Unassembled WGS sequence"/>
</dbReference>
<feature type="transmembrane region" description="Helical" evidence="1">
    <location>
        <begin position="261"/>
        <end position="284"/>
    </location>
</feature>
<keyword evidence="3" id="KW-1185">Reference proteome</keyword>
<dbReference type="STRING" id="1528.SAMN04488579_11526"/>
<protein>
    <submittedName>
        <fullName evidence="2">Uncharacterized protein</fullName>
    </submittedName>
</protein>
<keyword evidence="1" id="KW-0472">Membrane</keyword>
<keyword evidence="1" id="KW-0812">Transmembrane</keyword>
<sequence length="385" mass="44053">MEVRKFHFSNREKRSPIKIHYKDLELYQKKRLWVSLGLIIAIFTLYLVVTCTFLNQNRANQITTWEKHLSTDPILMAEVEKRAAASNATPVSIGTFVGNIPSLSIKDSSFKMYLWIWFRWNGDDELDPMNHFRIYKGSYDKLDVVKDEVINGEHYQLVRTTVTVNRTFDTTRFPLSSHQMYTYIESSYPVTRMVYVMDTSKGGESTISDNIDISGYNVMDHDTAVTAYQYESDHGDPSKDGDIINSEFLTAVMVNRASFGTYIRCFIALVGTIIWVLITLFICTYHRVDPLAMIPAALFGTVTNIMVGANLLPEAIDTGLLEFVNFFGIAILLAGAIAIININRVRNKYETYEFAGYYGRAMLITLTAFTIIGNFLLPFFAYIWW</sequence>
<reference evidence="3" key="1">
    <citation type="submission" date="2016-10" db="EMBL/GenBank/DDBJ databases">
        <authorList>
            <person name="Varghese N."/>
            <person name="Submissions S."/>
        </authorList>
    </citation>
    <scope>NUCLEOTIDE SEQUENCE [LARGE SCALE GENOMIC DNA]</scope>
    <source>
        <strain evidence="3">VPI 5359</strain>
    </source>
</reference>
<feature type="transmembrane region" description="Helical" evidence="1">
    <location>
        <begin position="291"/>
        <end position="311"/>
    </location>
</feature>
<feature type="transmembrane region" description="Helical" evidence="1">
    <location>
        <begin position="363"/>
        <end position="384"/>
    </location>
</feature>
<evidence type="ECO:0000313" key="2">
    <source>
        <dbReference type="EMBL" id="SDY06683.1"/>
    </source>
</evidence>
<dbReference type="RefSeq" id="WP_242873558.1">
    <property type="nucleotide sequence ID" value="NZ_FNOU01000015.1"/>
</dbReference>
<gene>
    <name evidence="2" type="ORF">SAMN04488579_11526</name>
</gene>
<dbReference type="AlphaFoldDB" id="A0A1H3GTM8"/>